<keyword evidence="8 20" id="KW-0812">Transmembrane</keyword>
<dbReference type="GO" id="GO:0003881">
    <property type="term" value="F:CDP-diacylglycerol-inositol 3-phosphatidyltransferase activity"/>
    <property type="evidence" value="ECO:0007669"/>
    <property type="project" value="UniProtKB-UniRule"/>
</dbReference>
<evidence type="ECO:0000313" key="26">
    <source>
        <dbReference type="EMBL" id="CAF1237500.1"/>
    </source>
</evidence>
<dbReference type="EMBL" id="CAJNOE010001304">
    <property type="protein sequence ID" value="CAF1410700.1"/>
    <property type="molecule type" value="Genomic_DNA"/>
</dbReference>
<dbReference type="Proteomes" id="UP000663844">
    <property type="component" value="Unassembled WGS sequence"/>
</dbReference>
<keyword evidence="9" id="KW-0479">Metal-binding</keyword>
<evidence type="ECO:0000313" key="21">
    <source>
        <dbReference type="EMBL" id="CAF1041320.1"/>
    </source>
</evidence>
<evidence type="ECO:0000256" key="15">
    <source>
        <dbReference type="ARBA" id="ARBA00023211"/>
    </source>
</evidence>
<evidence type="ECO:0000256" key="2">
    <source>
        <dbReference type="ARBA" id="ARBA00001946"/>
    </source>
</evidence>
<evidence type="ECO:0000256" key="7">
    <source>
        <dbReference type="ARBA" id="ARBA00022679"/>
    </source>
</evidence>
<dbReference type="InterPro" id="IPR043130">
    <property type="entry name" value="CDP-OH_PTrfase_TM_dom"/>
</dbReference>
<name>A0A814JTI2_9BILA</name>
<dbReference type="OrthoDB" id="10251079at2759"/>
<dbReference type="EMBL" id="CAJNOM010000201">
    <property type="protein sequence ID" value="CAF1220304.1"/>
    <property type="molecule type" value="Genomic_DNA"/>
</dbReference>
<sequence>MASRTTSSPVKNILSEIQKIDSLDALLKTNNIFLFIPNIIGYVRVLLSVISFYFMPSHPKITIFCYLTSQLLDALDGHAARALGQSTKFGAMFDMLVDRCSTMCLCFVLAMFYPKWALFFQLWAAIDTASHWLHLHAATVKGSESHKKIDLSGNPILRLYYTSRKVLFTMCAGNELWFSMIYMLYFGEGPTVLTIGKYGLGLWRIILYAVTPIMLGKQIISLIHLYTAALDMAAIDDAERAKNNSKTKN</sequence>
<evidence type="ECO:0000256" key="20">
    <source>
        <dbReference type="SAM" id="Phobius"/>
    </source>
</evidence>
<evidence type="ECO:0000256" key="17">
    <source>
        <dbReference type="ARBA" id="ARBA00070582"/>
    </source>
</evidence>
<evidence type="ECO:0000256" key="5">
    <source>
        <dbReference type="ARBA" id="ARBA00013212"/>
    </source>
</evidence>
<dbReference type="EMBL" id="CAJNOM010001226">
    <property type="protein sequence ID" value="CAF1599157.1"/>
    <property type="molecule type" value="Genomic_DNA"/>
</dbReference>
<dbReference type="Proteomes" id="UP000663881">
    <property type="component" value="Unassembled WGS sequence"/>
</dbReference>
<dbReference type="PANTHER" id="PTHR15362">
    <property type="entry name" value="PHOSPHATIDYLINOSITOL SYNTHASE"/>
    <property type="match status" value="1"/>
</dbReference>
<evidence type="ECO:0000313" key="25">
    <source>
        <dbReference type="EMBL" id="CAF1220304.1"/>
    </source>
</evidence>
<dbReference type="Pfam" id="PF01066">
    <property type="entry name" value="CDP-OH_P_transf"/>
    <property type="match status" value="1"/>
</dbReference>
<evidence type="ECO:0000313" key="29">
    <source>
        <dbReference type="EMBL" id="CAF3719044.1"/>
    </source>
</evidence>
<dbReference type="EMBL" id="CAJNOM010000158">
    <property type="protein sequence ID" value="CAF1157353.1"/>
    <property type="molecule type" value="Genomic_DNA"/>
</dbReference>
<evidence type="ECO:0000313" key="32">
    <source>
        <dbReference type="Proteomes" id="UP000663832"/>
    </source>
</evidence>
<dbReference type="Proteomes" id="UP000663860">
    <property type="component" value="Unassembled WGS sequence"/>
</dbReference>
<comment type="cofactor">
    <cofactor evidence="1">
        <name>Mn(2+)</name>
        <dbReference type="ChEBI" id="CHEBI:29035"/>
    </cofactor>
</comment>
<dbReference type="EMBL" id="CAJNOG010000429">
    <property type="protein sequence ID" value="CAF1237500.1"/>
    <property type="molecule type" value="Genomic_DNA"/>
</dbReference>
<feature type="transmembrane region" description="Helical" evidence="20">
    <location>
        <begin position="166"/>
        <end position="185"/>
    </location>
</feature>
<evidence type="ECO:0000313" key="28">
    <source>
        <dbReference type="EMBL" id="CAF1599157.1"/>
    </source>
</evidence>
<dbReference type="Proteomes" id="UP000663845">
    <property type="component" value="Unassembled WGS sequence"/>
</dbReference>
<dbReference type="GO" id="GO:0046872">
    <property type="term" value="F:metal ion binding"/>
    <property type="evidence" value="ECO:0007669"/>
    <property type="project" value="UniProtKB-KW"/>
</dbReference>
<organism evidence="22 33">
    <name type="scientific">Adineta steineri</name>
    <dbReference type="NCBI Taxonomy" id="433720"/>
    <lineage>
        <taxon>Eukaryota</taxon>
        <taxon>Metazoa</taxon>
        <taxon>Spiralia</taxon>
        <taxon>Gnathifera</taxon>
        <taxon>Rotifera</taxon>
        <taxon>Eurotatoria</taxon>
        <taxon>Bdelloidea</taxon>
        <taxon>Adinetida</taxon>
        <taxon>Adinetidae</taxon>
        <taxon>Adineta</taxon>
    </lineage>
</organism>
<evidence type="ECO:0000256" key="1">
    <source>
        <dbReference type="ARBA" id="ARBA00001936"/>
    </source>
</evidence>
<dbReference type="PIRSF" id="PIRSF000848">
    <property type="entry name" value="CDP_diag_ino_3_P"/>
    <property type="match status" value="1"/>
</dbReference>
<dbReference type="GO" id="GO:0016020">
    <property type="term" value="C:membrane"/>
    <property type="evidence" value="ECO:0007669"/>
    <property type="project" value="UniProtKB-SubCell"/>
</dbReference>
<accession>A0A814JTI2</accession>
<keyword evidence="7 18" id="KW-0808">Transferase</keyword>
<comment type="subcellular location">
    <subcellularLocation>
        <location evidence="3">Membrane</location>
        <topology evidence="3">Multi-pass membrane protein</topology>
    </subcellularLocation>
</comment>
<dbReference type="EMBL" id="CAJOBB010009375">
    <property type="protein sequence ID" value="CAF4226844.1"/>
    <property type="molecule type" value="Genomic_DNA"/>
</dbReference>
<comment type="similarity">
    <text evidence="4 18 19">Belongs to the CDP-alcohol phosphatidyltransferase class-I family.</text>
</comment>
<comment type="catalytic activity">
    <reaction evidence="18">
        <text>a CDP-1,2-diacyl-sn-glycerol + myo-inositol = a 1,2-diacyl-sn-glycero-3-phospho-(1D-myo-inositol) + CMP + H(+)</text>
        <dbReference type="Rhea" id="RHEA:11580"/>
        <dbReference type="ChEBI" id="CHEBI:15378"/>
        <dbReference type="ChEBI" id="CHEBI:17268"/>
        <dbReference type="ChEBI" id="CHEBI:57880"/>
        <dbReference type="ChEBI" id="CHEBI:58332"/>
        <dbReference type="ChEBI" id="CHEBI:60377"/>
        <dbReference type="EC" id="2.7.8.11"/>
    </reaction>
</comment>
<evidence type="ECO:0000256" key="11">
    <source>
        <dbReference type="ARBA" id="ARBA00022989"/>
    </source>
</evidence>
<dbReference type="Proteomes" id="UP000663877">
    <property type="component" value="Unassembled WGS sequence"/>
</dbReference>
<evidence type="ECO:0000313" key="24">
    <source>
        <dbReference type="EMBL" id="CAF1157353.1"/>
    </source>
</evidence>
<feature type="transmembrane region" description="Helical" evidence="20">
    <location>
        <begin position="205"/>
        <end position="226"/>
    </location>
</feature>
<evidence type="ECO:0000256" key="16">
    <source>
        <dbReference type="ARBA" id="ARBA00023264"/>
    </source>
</evidence>
<dbReference type="EMBL" id="CAJNON010000231">
    <property type="protein sequence ID" value="CAF1126391.1"/>
    <property type="molecule type" value="Genomic_DNA"/>
</dbReference>
<keyword evidence="15" id="KW-0464">Manganese</keyword>
<dbReference type="GO" id="GO:0006661">
    <property type="term" value="P:phosphatidylinositol biosynthetic process"/>
    <property type="evidence" value="ECO:0007669"/>
    <property type="project" value="TreeGrafter"/>
</dbReference>
<evidence type="ECO:0000256" key="9">
    <source>
        <dbReference type="ARBA" id="ARBA00022723"/>
    </source>
</evidence>
<keyword evidence="10" id="KW-0460">Magnesium</keyword>
<evidence type="ECO:0000313" key="27">
    <source>
        <dbReference type="EMBL" id="CAF1410700.1"/>
    </source>
</evidence>
<keyword evidence="16 18" id="KW-1208">Phospholipid metabolism</keyword>
<dbReference type="Gene3D" id="1.20.120.1760">
    <property type="match status" value="1"/>
</dbReference>
<keyword evidence="11 20" id="KW-1133">Transmembrane helix</keyword>
<dbReference type="EMBL" id="CAJNOI010000091">
    <property type="protein sequence ID" value="CAF1041982.1"/>
    <property type="molecule type" value="Genomic_DNA"/>
</dbReference>
<dbReference type="PANTHER" id="PTHR15362:SF4">
    <property type="entry name" value="CDP-DIACYLGLYCEROL--INOSITOL 3-PHOSPHATIDYLTRANSFERASE"/>
    <property type="match status" value="1"/>
</dbReference>
<evidence type="ECO:0000256" key="14">
    <source>
        <dbReference type="ARBA" id="ARBA00023209"/>
    </source>
</evidence>
<evidence type="ECO:0000256" key="3">
    <source>
        <dbReference type="ARBA" id="ARBA00004141"/>
    </source>
</evidence>
<evidence type="ECO:0000256" key="6">
    <source>
        <dbReference type="ARBA" id="ARBA00022516"/>
    </source>
</evidence>
<keyword evidence="13 18" id="KW-0472">Membrane</keyword>
<dbReference type="EC" id="2.7.8.11" evidence="5 18"/>
<keyword evidence="6 18" id="KW-0444">Lipid biosynthesis</keyword>
<keyword evidence="12 18" id="KW-0443">Lipid metabolism</keyword>
<evidence type="ECO:0000313" key="33">
    <source>
        <dbReference type="Proteomes" id="UP000663877"/>
    </source>
</evidence>
<evidence type="ECO:0000313" key="31">
    <source>
        <dbReference type="EMBL" id="CAF4226844.1"/>
    </source>
</evidence>
<evidence type="ECO:0000256" key="10">
    <source>
        <dbReference type="ARBA" id="ARBA00022842"/>
    </source>
</evidence>
<feature type="transmembrane region" description="Helical" evidence="20">
    <location>
        <begin position="32"/>
        <end position="54"/>
    </location>
</feature>
<dbReference type="EMBL" id="CAJOAZ010001215">
    <property type="protein sequence ID" value="CAF3782769.1"/>
    <property type="molecule type" value="Genomic_DNA"/>
</dbReference>
<dbReference type="InterPro" id="IPR014387">
    <property type="entry name" value="CDP_diag_ino_3_P_euk"/>
</dbReference>
<dbReference type="Proteomes" id="UP000663832">
    <property type="component" value="Unassembled WGS sequence"/>
</dbReference>
<evidence type="ECO:0000256" key="4">
    <source>
        <dbReference type="ARBA" id="ARBA00010441"/>
    </source>
</evidence>
<evidence type="ECO:0000256" key="8">
    <source>
        <dbReference type="ARBA" id="ARBA00022692"/>
    </source>
</evidence>
<evidence type="ECO:0000256" key="12">
    <source>
        <dbReference type="ARBA" id="ARBA00023098"/>
    </source>
</evidence>
<gene>
    <name evidence="21" type="ORF">BJG266_LOCUS18085</name>
    <name evidence="22" type="ORF">BJG266_LOCUS18123</name>
    <name evidence="27" type="ORF">IZO911_LOCUS40057</name>
    <name evidence="26" type="ORF">JYZ213_LOCUS28887</name>
    <name evidence="31" type="ORF">KXQ929_LOCUS41512</name>
    <name evidence="29" type="ORF">OKA104_LOCUS13727</name>
    <name evidence="30" type="ORF">OXD698_LOCUS17233</name>
    <name evidence="24" type="ORF">QVE165_LOCUS23355</name>
    <name evidence="25" type="ORF">QVE165_LOCUS26861</name>
    <name evidence="28" type="ORF">QVE165_LOCUS52347</name>
    <name evidence="23" type="ORF">VCS650_LOCUS21482</name>
</gene>
<evidence type="ECO:0000313" key="22">
    <source>
        <dbReference type="EMBL" id="CAF1041982.1"/>
    </source>
</evidence>
<evidence type="ECO:0000313" key="30">
    <source>
        <dbReference type="EMBL" id="CAF3782769.1"/>
    </source>
</evidence>
<evidence type="ECO:0000313" key="23">
    <source>
        <dbReference type="EMBL" id="CAF1126391.1"/>
    </source>
</evidence>
<dbReference type="EMBL" id="CAJOAY010000701">
    <property type="protein sequence ID" value="CAF3719044.1"/>
    <property type="molecule type" value="Genomic_DNA"/>
</dbReference>
<dbReference type="AlphaFoldDB" id="A0A814JTI2"/>
<evidence type="ECO:0000256" key="18">
    <source>
        <dbReference type="PIRNR" id="PIRNR000848"/>
    </source>
</evidence>
<keyword evidence="32" id="KW-1185">Reference proteome</keyword>
<comment type="caution">
    <text evidence="22">The sequence shown here is derived from an EMBL/GenBank/DDBJ whole genome shotgun (WGS) entry which is preliminary data.</text>
</comment>
<evidence type="ECO:0000256" key="19">
    <source>
        <dbReference type="RuleBase" id="RU003750"/>
    </source>
</evidence>
<reference evidence="22" key="1">
    <citation type="submission" date="2021-02" db="EMBL/GenBank/DDBJ databases">
        <authorList>
            <person name="Nowell W R."/>
        </authorList>
    </citation>
    <scope>NUCLEOTIDE SEQUENCE</scope>
</reference>
<dbReference type="Proteomes" id="UP000663891">
    <property type="component" value="Unassembled WGS sequence"/>
</dbReference>
<dbReference type="InterPro" id="IPR048254">
    <property type="entry name" value="CDP_ALCOHOL_P_TRANSF_CS"/>
</dbReference>
<dbReference type="EMBL" id="CAJNOI010000091">
    <property type="protein sequence ID" value="CAF1041320.1"/>
    <property type="molecule type" value="Genomic_DNA"/>
</dbReference>
<dbReference type="PROSITE" id="PS00379">
    <property type="entry name" value="CDP_ALCOHOL_P_TRANSF"/>
    <property type="match status" value="1"/>
</dbReference>
<proteinExistence type="inferred from homology"/>
<dbReference type="GO" id="GO:0005794">
    <property type="term" value="C:Golgi apparatus"/>
    <property type="evidence" value="ECO:0007669"/>
    <property type="project" value="TreeGrafter"/>
</dbReference>
<dbReference type="InterPro" id="IPR000462">
    <property type="entry name" value="CDP-OH_P_trans"/>
</dbReference>
<dbReference type="FunFam" id="1.20.120.1760:FF:000003">
    <property type="entry name" value="CDP-diacylglycerol--inositol 3-phosphatidyltransferase"/>
    <property type="match status" value="1"/>
</dbReference>
<keyword evidence="14 18" id="KW-0594">Phospholipid biosynthesis</keyword>
<protein>
    <recommendedName>
        <fullName evidence="17 18">CDP-diacylglycerol--inositol 3-phosphatidyltransferase</fullName>
        <ecNumber evidence="5 18">2.7.8.11</ecNumber>
    </recommendedName>
</protein>
<evidence type="ECO:0000256" key="13">
    <source>
        <dbReference type="ARBA" id="ARBA00023136"/>
    </source>
</evidence>
<dbReference type="Proteomes" id="UP000663868">
    <property type="component" value="Unassembled WGS sequence"/>
</dbReference>
<comment type="cofactor">
    <cofactor evidence="2">
        <name>Mg(2+)</name>
        <dbReference type="ChEBI" id="CHEBI:18420"/>
    </cofactor>
</comment>